<protein>
    <recommendedName>
        <fullName evidence="1">Reverse transcriptase zinc-binding domain-containing protein</fullName>
    </recommendedName>
</protein>
<proteinExistence type="predicted"/>
<gene>
    <name evidence="2" type="ORF">CK203_076322</name>
</gene>
<dbReference type="AlphaFoldDB" id="A0A438E596"/>
<dbReference type="EMBL" id="QGNW01001390">
    <property type="protein sequence ID" value="RVW42921.1"/>
    <property type="molecule type" value="Genomic_DNA"/>
</dbReference>
<feature type="domain" description="Reverse transcriptase zinc-binding" evidence="1">
    <location>
        <begin position="55"/>
        <end position="136"/>
    </location>
</feature>
<comment type="caution">
    <text evidence="2">The sequence shown here is derived from an EMBL/GenBank/DDBJ whole genome shotgun (WGS) entry which is preliminary data.</text>
</comment>
<dbReference type="Pfam" id="PF13966">
    <property type="entry name" value="zf-RVT"/>
    <property type="match status" value="1"/>
</dbReference>
<organism evidence="2 3">
    <name type="scientific">Vitis vinifera</name>
    <name type="common">Grape</name>
    <dbReference type="NCBI Taxonomy" id="29760"/>
    <lineage>
        <taxon>Eukaryota</taxon>
        <taxon>Viridiplantae</taxon>
        <taxon>Streptophyta</taxon>
        <taxon>Embryophyta</taxon>
        <taxon>Tracheophyta</taxon>
        <taxon>Spermatophyta</taxon>
        <taxon>Magnoliopsida</taxon>
        <taxon>eudicotyledons</taxon>
        <taxon>Gunneridae</taxon>
        <taxon>Pentapetalae</taxon>
        <taxon>rosids</taxon>
        <taxon>Vitales</taxon>
        <taxon>Vitaceae</taxon>
        <taxon>Viteae</taxon>
        <taxon>Vitis</taxon>
    </lineage>
</organism>
<sequence length="138" mass="15812">MHSNEGGTWFPIFSRSLNGWEVETVECFLSRLQDKAVVVEEEDKLLWAATKSGSFSIKSLYSILEVGRVEPFPSNGVWNAWVPPKLSFFAWEASWGKVLTLDQLQRRGWVLANRCSLCYAHEESIDHILLHCEKARVL</sequence>
<evidence type="ECO:0000313" key="2">
    <source>
        <dbReference type="EMBL" id="RVW42921.1"/>
    </source>
</evidence>
<dbReference type="InterPro" id="IPR026960">
    <property type="entry name" value="RVT-Znf"/>
</dbReference>
<reference evidence="2 3" key="1">
    <citation type="journal article" date="2018" name="PLoS Genet.">
        <title>Population sequencing reveals clonal diversity and ancestral inbreeding in the grapevine cultivar Chardonnay.</title>
        <authorList>
            <person name="Roach M.J."/>
            <person name="Johnson D.L."/>
            <person name="Bohlmann J."/>
            <person name="van Vuuren H.J."/>
            <person name="Jones S.J."/>
            <person name="Pretorius I.S."/>
            <person name="Schmidt S.A."/>
            <person name="Borneman A.R."/>
        </authorList>
    </citation>
    <scope>NUCLEOTIDE SEQUENCE [LARGE SCALE GENOMIC DNA]</scope>
    <source>
        <strain evidence="3">cv. Chardonnay</strain>
        <tissue evidence="2">Leaf</tissue>
    </source>
</reference>
<dbReference type="Proteomes" id="UP000288805">
    <property type="component" value="Unassembled WGS sequence"/>
</dbReference>
<accession>A0A438E596</accession>
<name>A0A438E596_VITVI</name>
<evidence type="ECO:0000313" key="3">
    <source>
        <dbReference type="Proteomes" id="UP000288805"/>
    </source>
</evidence>
<evidence type="ECO:0000259" key="1">
    <source>
        <dbReference type="Pfam" id="PF13966"/>
    </source>
</evidence>